<dbReference type="Pfam" id="PF02021">
    <property type="entry name" value="UPF0102"/>
    <property type="match status" value="1"/>
</dbReference>
<dbReference type="SUPFAM" id="SSF52980">
    <property type="entry name" value="Restriction endonuclease-like"/>
    <property type="match status" value="1"/>
</dbReference>
<dbReference type="Gene3D" id="3.40.1350.10">
    <property type="match status" value="1"/>
</dbReference>
<dbReference type="OrthoDB" id="9794876at2"/>
<dbReference type="EMBL" id="SLVJ01000002">
    <property type="protein sequence ID" value="TCM69894.1"/>
    <property type="molecule type" value="Genomic_DNA"/>
</dbReference>
<dbReference type="InterPro" id="IPR011335">
    <property type="entry name" value="Restrct_endonuc-II-like"/>
</dbReference>
<dbReference type="HAMAP" id="MF_00048">
    <property type="entry name" value="UPF0102"/>
    <property type="match status" value="1"/>
</dbReference>
<evidence type="ECO:0000256" key="2">
    <source>
        <dbReference type="HAMAP-Rule" id="MF_00048"/>
    </source>
</evidence>
<sequence length="141" mass="16679">MGHAASHSLGAWAEAAAAELLDQHGFQAIAKNYHSRYGEIDLIVQREDVLLFVEVKARSQTRWAHAYEMLTHSKQVKLYKTALRFMELYPQFQRFFMRFDVICFDFSHEFAKNVQYDFNKFSYDLQWIENAFTLDIDLINL</sequence>
<reference evidence="3 4" key="1">
    <citation type="submission" date="2019-03" db="EMBL/GenBank/DDBJ databases">
        <title>Genomic analyses of the natural microbiome of Caenorhabditis elegans.</title>
        <authorList>
            <person name="Samuel B."/>
        </authorList>
    </citation>
    <scope>NUCLEOTIDE SEQUENCE [LARGE SCALE GENOMIC DNA]</scope>
    <source>
        <strain evidence="3 4">JUb89</strain>
    </source>
</reference>
<dbReference type="InterPro" id="IPR011856">
    <property type="entry name" value="tRNA_endonuc-like_dom_sf"/>
</dbReference>
<keyword evidence="3" id="KW-0540">Nuclease</keyword>
<dbReference type="GO" id="GO:0003676">
    <property type="term" value="F:nucleic acid binding"/>
    <property type="evidence" value="ECO:0007669"/>
    <property type="project" value="InterPro"/>
</dbReference>
<dbReference type="PANTHER" id="PTHR34039:SF1">
    <property type="entry name" value="UPF0102 PROTEIN YRAN"/>
    <property type="match status" value="1"/>
</dbReference>
<evidence type="ECO:0000313" key="3">
    <source>
        <dbReference type="EMBL" id="TCM69894.1"/>
    </source>
</evidence>
<gene>
    <name evidence="3" type="ORF">EC844_102162</name>
</gene>
<evidence type="ECO:0000256" key="1">
    <source>
        <dbReference type="ARBA" id="ARBA00006738"/>
    </source>
</evidence>
<protein>
    <recommendedName>
        <fullName evidence="2">UPF0102 protein EC844_102162</fullName>
    </recommendedName>
</protein>
<proteinExistence type="inferred from homology"/>
<comment type="caution">
    <text evidence="3">The sequence shown here is derived from an EMBL/GenBank/DDBJ whole genome shotgun (WGS) entry which is preliminary data.</text>
</comment>
<dbReference type="NCBIfam" id="NF009150">
    <property type="entry name" value="PRK12497.1-3"/>
    <property type="match status" value="1"/>
</dbReference>
<accession>A0A4R1XYS6</accession>
<name>A0A4R1XYS6_ACICA</name>
<dbReference type="PANTHER" id="PTHR34039">
    <property type="entry name" value="UPF0102 PROTEIN YRAN"/>
    <property type="match status" value="1"/>
</dbReference>
<keyword evidence="3" id="KW-0378">Hydrolase</keyword>
<comment type="similarity">
    <text evidence="1 2">Belongs to the UPF0102 family.</text>
</comment>
<dbReference type="GO" id="GO:0004519">
    <property type="term" value="F:endonuclease activity"/>
    <property type="evidence" value="ECO:0007669"/>
    <property type="project" value="UniProtKB-KW"/>
</dbReference>
<keyword evidence="4" id="KW-1185">Reference proteome</keyword>
<organism evidence="3 4">
    <name type="scientific">Acinetobacter calcoaceticus</name>
    <dbReference type="NCBI Taxonomy" id="471"/>
    <lineage>
        <taxon>Bacteria</taxon>
        <taxon>Pseudomonadati</taxon>
        <taxon>Pseudomonadota</taxon>
        <taxon>Gammaproteobacteria</taxon>
        <taxon>Moraxellales</taxon>
        <taxon>Moraxellaceae</taxon>
        <taxon>Acinetobacter</taxon>
        <taxon>Acinetobacter calcoaceticus/baumannii complex</taxon>
    </lineage>
</organism>
<keyword evidence="3" id="KW-0255">Endonuclease</keyword>
<dbReference type="Proteomes" id="UP000294963">
    <property type="component" value="Unassembled WGS sequence"/>
</dbReference>
<dbReference type="InterPro" id="IPR003509">
    <property type="entry name" value="UPF0102_YraN-like"/>
</dbReference>
<dbReference type="AlphaFoldDB" id="A0A4R1XYS6"/>
<dbReference type="NCBIfam" id="TIGR00252">
    <property type="entry name" value="YraN family protein"/>
    <property type="match status" value="1"/>
</dbReference>
<evidence type="ECO:0000313" key="4">
    <source>
        <dbReference type="Proteomes" id="UP000294963"/>
    </source>
</evidence>